<evidence type="ECO:0000256" key="14">
    <source>
        <dbReference type="ARBA" id="ARBA00023098"/>
    </source>
</evidence>
<evidence type="ECO:0000256" key="8">
    <source>
        <dbReference type="ARBA" id="ARBA00022475"/>
    </source>
</evidence>
<evidence type="ECO:0000256" key="3">
    <source>
        <dbReference type="ARBA" id="ARBA00005119"/>
    </source>
</evidence>
<keyword evidence="9" id="KW-0444">Lipid biosynthesis</keyword>
<evidence type="ECO:0000256" key="5">
    <source>
        <dbReference type="ARBA" id="ARBA00010185"/>
    </source>
</evidence>
<proteinExistence type="inferred from homology"/>
<dbReference type="Proteomes" id="UP000653156">
    <property type="component" value="Chromosome"/>
</dbReference>
<comment type="similarity">
    <text evidence="5 18">Belongs to the CDS family.</text>
</comment>
<evidence type="ECO:0000256" key="10">
    <source>
        <dbReference type="ARBA" id="ARBA00022679"/>
    </source>
</evidence>
<sequence length="271" mass="30168">MLKQRILTALVLLPLMIGMLFFAGERLWAAFAGLIALLALWEYARICHMRAWQNALYLVISFCGGLYLYHSGFRFSLWQHALVLVFWLLLVPLWLKYKWKVKADVWGALLGWLLLLPFWLALISLRPNTAAAGYLLAVMGMVWLADVAAYFVGRAIGKRKLAPTISPNKSWEGAIGGVVCVTLYAVVLQQNHWFAVNLPLWQTVVVAVVLTAVSICGDLLESWLKRAAGIKDSSQLLPGHGGVFDRIDSLIAVLSVYAALLAWFTLKVVSV</sequence>
<evidence type="ECO:0000256" key="19">
    <source>
        <dbReference type="SAM" id="Phobius"/>
    </source>
</evidence>
<reference evidence="20" key="1">
    <citation type="submission" date="2021-02" db="EMBL/GenBank/DDBJ databases">
        <title>Neisseriaceae sp. 26B isolated from the cloaca of a Common Toad-headed Turtle (Mesoclemmys nasuta).</title>
        <authorList>
            <person name="Spergser J."/>
            <person name="Busse H.-J."/>
        </authorList>
    </citation>
    <scope>NUCLEOTIDE SEQUENCE</scope>
    <source>
        <strain evidence="20">26B</strain>
    </source>
</reference>
<evidence type="ECO:0000256" key="4">
    <source>
        <dbReference type="ARBA" id="ARBA00005189"/>
    </source>
</evidence>
<evidence type="ECO:0000313" key="21">
    <source>
        <dbReference type="Proteomes" id="UP000653156"/>
    </source>
</evidence>
<dbReference type="InterPro" id="IPR000374">
    <property type="entry name" value="PC_trans"/>
</dbReference>
<keyword evidence="21" id="KW-1185">Reference proteome</keyword>
<comment type="catalytic activity">
    <reaction evidence="1 18">
        <text>a 1,2-diacyl-sn-glycero-3-phosphate + CTP + H(+) = a CDP-1,2-diacyl-sn-glycerol + diphosphate</text>
        <dbReference type="Rhea" id="RHEA:16229"/>
        <dbReference type="ChEBI" id="CHEBI:15378"/>
        <dbReference type="ChEBI" id="CHEBI:33019"/>
        <dbReference type="ChEBI" id="CHEBI:37563"/>
        <dbReference type="ChEBI" id="CHEBI:58332"/>
        <dbReference type="ChEBI" id="CHEBI:58608"/>
        <dbReference type="EC" id="2.7.7.41"/>
    </reaction>
</comment>
<feature type="transmembrane region" description="Helical" evidence="19">
    <location>
        <begin position="247"/>
        <end position="266"/>
    </location>
</feature>
<keyword evidence="15 19" id="KW-0472">Membrane</keyword>
<feature type="transmembrane region" description="Helical" evidence="19">
    <location>
        <begin position="131"/>
        <end position="152"/>
    </location>
</feature>
<accession>A0A892ZGI0</accession>
<feature type="transmembrane region" description="Helical" evidence="19">
    <location>
        <begin position="28"/>
        <end position="44"/>
    </location>
</feature>
<dbReference type="PANTHER" id="PTHR46382">
    <property type="entry name" value="PHOSPHATIDATE CYTIDYLYLTRANSFERASE"/>
    <property type="match status" value="1"/>
</dbReference>
<protein>
    <recommendedName>
        <fullName evidence="7 18">Phosphatidate cytidylyltransferase</fullName>
        <ecNumber evidence="6 18">2.7.7.41</ecNumber>
    </recommendedName>
</protein>
<dbReference type="EMBL" id="CP069798">
    <property type="protein sequence ID" value="QRQ82605.1"/>
    <property type="molecule type" value="Genomic_DNA"/>
</dbReference>
<evidence type="ECO:0000256" key="9">
    <source>
        <dbReference type="ARBA" id="ARBA00022516"/>
    </source>
</evidence>
<feature type="transmembrane region" description="Helical" evidence="19">
    <location>
        <begin position="200"/>
        <end position="220"/>
    </location>
</feature>
<comment type="pathway">
    <text evidence="3 18">Phospholipid metabolism; CDP-diacylglycerol biosynthesis; CDP-diacylglycerol from sn-glycerol 3-phosphate: step 3/3.</text>
</comment>
<organism evidence="20 21">
    <name type="scientific">Paralysiella testudinis</name>
    <dbReference type="NCBI Taxonomy" id="2809020"/>
    <lineage>
        <taxon>Bacteria</taxon>
        <taxon>Pseudomonadati</taxon>
        <taxon>Pseudomonadota</taxon>
        <taxon>Betaproteobacteria</taxon>
        <taxon>Neisseriales</taxon>
        <taxon>Neisseriaceae</taxon>
        <taxon>Paralysiella</taxon>
    </lineage>
</organism>
<feature type="transmembrane region" description="Helical" evidence="19">
    <location>
        <begin position="7"/>
        <end position="22"/>
    </location>
</feature>
<comment type="subcellular location">
    <subcellularLocation>
        <location evidence="2">Cell membrane</location>
        <topology evidence="2">Multi-pass membrane protein</topology>
    </subcellularLocation>
</comment>
<evidence type="ECO:0000256" key="17">
    <source>
        <dbReference type="ARBA" id="ARBA00023264"/>
    </source>
</evidence>
<dbReference type="GO" id="GO:0016024">
    <property type="term" value="P:CDP-diacylglycerol biosynthetic process"/>
    <property type="evidence" value="ECO:0007669"/>
    <property type="project" value="UniProtKB-UniPathway"/>
</dbReference>
<evidence type="ECO:0000256" key="6">
    <source>
        <dbReference type="ARBA" id="ARBA00012487"/>
    </source>
</evidence>
<dbReference type="EC" id="2.7.7.41" evidence="6 18"/>
<evidence type="ECO:0000256" key="11">
    <source>
        <dbReference type="ARBA" id="ARBA00022692"/>
    </source>
</evidence>
<evidence type="ECO:0000313" key="20">
    <source>
        <dbReference type="EMBL" id="QRQ82605.1"/>
    </source>
</evidence>
<evidence type="ECO:0000256" key="13">
    <source>
        <dbReference type="ARBA" id="ARBA00022989"/>
    </source>
</evidence>
<keyword evidence="13 19" id="KW-1133">Transmembrane helix</keyword>
<dbReference type="PANTHER" id="PTHR46382:SF1">
    <property type="entry name" value="PHOSPHATIDATE CYTIDYLYLTRANSFERASE"/>
    <property type="match status" value="1"/>
</dbReference>
<evidence type="ECO:0000256" key="7">
    <source>
        <dbReference type="ARBA" id="ARBA00019373"/>
    </source>
</evidence>
<dbReference type="PROSITE" id="PS01315">
    <property type="entry name" value="CDS"/>
    <property type="match status" value="1"/>
</dbReference>
<feature type="transmembrane region" description="Helical" evidence="19">
    <location>
        <begin position="51"/>
        <end position="69"/>
    </location>
</feature>
<dbReference type="GO" id="GO:0005886">
    <property type="term" value="C:plasma membrane"/>
    <property type="evidence" value="ECO:0007669"/>
    <property type="project" value="UniProtKB-SubCell"/>
</dbReference>
<comment type="pathway">
    <text evidence="4">Lipid metabolism.</text>
</comment>
<gene>
    <name evidence="20" type="ORF">JQU52_04220</name>
</gene>
<keyword evidence="16" id="KW-0594">Phospholipid biosynthesis</keyword>
<evidence type="ECO:0000256" key="2">
    <source>
        <dbReference type="ARBA" id="ARBA00004651"/>
    </source>
</evidence>
<dbReference type="UniPathway" id="UPA00557">
    <property type="reaction ID" value="UER00614"/>
</dbReference>
<dbReference type="KEGG" id="ptes:JQU52_04220"/>
<dbReference type="AlphaFoldDB" id="A0A892ZGI0"/>
<keyword evidence="10 18" id="KW-0808">Transferase</keyword>
<dbReference type="GO" id="GO:0004605">
    <property type="term" value="F:phosphatidate cytidylyltransferase activity"/>
    <property type="evidence" value="ECO:0007669"/>
    <property type="project" value="UniProtKB-EC"/>
</dbReference>
<dbReference type="RefSeq" id="WP_230339889.1">
    <property type="nucleotide sequence ID" value="NZ_CP069798.1"/>
</dbReference>
<feature type="transmembrane region" description="Helical" evidence="19">
    <location>
        <begin position="75"/>
        <end position="95"/>
    </location>
</feature>
<keyword evidence="14" id="KW-0443">Lipid metabolism</keyword>
<keyword evidence="11 18" id="KW-0812">Transmembrane</keyword>
<evidence type="ECO:0000256" key="15">
    <source>
        <dbReference type="ARBA" id="ARBA00023136"/>
    </source>
</evidence>
<name>A0A892ZGI0_9NEIS</name>
<evidence type="ECO:0000256" key="1">
    <source>
        <dbReference type="ARBA" id="ARBA00001698"/>
    </source>
</evidence>
<evidence type="ECO:0000256" key="16">
    <source>
        <dbReference type="ARBA" id="ARBA00023209"/>
    </source>
</evidence>
<dbReference type="Pfam" id="PF01148">
    <property type="entry name" value="CTP_transf_1"/>
    <property type="match status" value="1"/>
</dbReference>
<keyword evidence="17" id="KW-1208">Phospholipid metabolism</keyword>
<evidence type="ECO:0000256" key="18">
    <source>
        <dbReference type="RuleBase" id="RU003938"/>
    </source>
</evidence>
<feature type="transmembrane region" description="Helical" evidence="19">
    <location>
        <begin position="107"/>
        <end position="125"/>
    </location>
</feature>
<keyword evidence="12 18" id="KW-0548">Nucleotidyltransferase</keyword>
<keyword evidence="8" id="KW-1003">Cell membrane</keyword>
<evidence type="ECO:0000256" key="12">
    <source>
        <dbReference type="ARBA" id="ARBA00022695"/>
    </source>
</evidence>